<dbReference type="InterPro" id="IPR046761">
    <property type="entry name" value="Tab2-like_C"/>
</dbReference>
<gene>
    <name evidence="3" type="ORF">H6G03_23145</name>
</gene>
<dbReference type="RefSeq" id="WP_190469300.1">
    <property type="nucleotide sequence ID" value="NZ_JACJPW010000068.1"/>
</dbReference>
<dbReference type="GO" id="GO:0003723">
    <property type="term" value="F:RNA binding"/>
    <property type="evidence" value="ECO:0007669"/>
    <property type="project" value="InterPro"/>
</dbReference>
<organism evidence="3 4">
    <name type="scientific">Aerosakkonema funiforme FACHB-1375</name>
    <dbReference type="NCBI Taxonomy" id="2949571"/>
    <lineage>
        <taxon>Bacteria</taxon>
        <taxon>Bacillati</taxon>
        <taxon>Cyanobacteriota</taxon>
        <taxon>Cyanophyceae</taxon>
        <taxon>Oscillatoriophycideae</taxon>
        <taxon>Aerosakkonematales</taxon>
        <taxon>Aerosakkonemataceae</taxon>
        <taxon>Aerosakkonema</taxon>
    </lineage>
</organism>
<dbReference type="PANTHER" id="PTHR34556">
    <property type="match status" value="1"/>
</dbReference>
<keyword evidence="4" id="KW-1185">Reference proteome</keyword>
<dbReference type="Proteomes" id="UP000641646">
    <property type="component" value="Unassembled WGS sequence"/>
</dbReference>
<proteinExistence type="predicted"/>
<accession>A0A926VHN5</accession>
<name>A0A926VHN5_9CYAN</name>
<protein>
    <submittedName>
        <fullName evidence="3">Tab2/Atab2 family RNA-binding protein</fullName>
    </submittedName>
</protein>
<dbReference type="PANTHER" id="PTHR34556:SF2">
    <property type="entry name" value="PROTEIN TAB2 HOMOLOG, CHLOROPLASTIC"/>
    <property type="match status" value="1"/>
</dbReference>
<dbReference type="EMBL" id="JACJPW010000068">
    <property type="protein sequence ID" value="MBD2183928.1"/>
    <property type="molecule type" value="Genomic_DNA"/>
</dbReference>
<evidence type="ECO:0000259" key="2">
    <source>
        <dbReference type="Pfam" id="PF20429"/>
    </source>
</evidence>
<dbReference type="Pfam" id="PF20429">
    <property type="entry name" value="Tab2-like_C"/>
    <property type="match status" value="1"/>
</dbReference>
<evidence type="ECO:0000259" key="1">
    <source>
        <dbReference type="Pfam" id="PF06485"/>
    </source>
</evidence>
<feature type="domain" description="RNA-binding protein Tab2/Atab2 C-terminal" evidence="2">
    <location>
        <begin position="132"/>
        <end position="283"/>
    </location>
</feature>
<dbReference type="InterPro" id="IPR046760">
    <property type="entry name" value="Tab2-like_N"/>
</dbReference>
<comment type="caution">
    <text evidence="3">The sequence shown here is derived from an EMBL/GenBank/DDBJ whole genome shotgun (WGS) entry which is preliminary data.</text>
</comment>
<feature type="domain" description="RNA-binding protein Tab2-like N-terminal" evidence="1">
    <location>
        <begin position="4"/>
        <end position="114"/>
    </location>
</feature>
<dbReference type="InterPro" id="IPR009472">
    <property type="entry name" value="Tab2-like"/>
</dbReference>
<evidence type="ECO:0000313" key="3">
    <source>
        <dbReference type="EMBL" id="MBD2183928.1"/>
    </source>
</evidence>
<dbReference type="Pfam" id="PF06485">
    <property type="entry name" value="Tab2-like_N"/>
    <property type="match status" value="1"/>
</dbReference>
<reference evidence="3" key="1">
    <citation type="journal article" date="2015" name="ISME J.">
        <title>Draft Genome Sequence of Streptomyces incarnatus NRRL8089, which Produces the Nucleoside Antibiotic Sinefungin.</title>
        <authorList>
            <person name="Oshima K."/>
            <person name="Hattori M."/>
            <person name="Shimizu H."/>
            <person name="Fukuda K."/>
            <person name="Nemoto M."/>
            <person name="Inagaki K."/>
            <person name="Tamura T."/>
        </authorList>
    </citation>
    <scope>NUCLEOTIDE SEQUENCE</scope>
    <source>
        <strain evidence="3">FACHB-1375</strain>
    </source>
</reference>
<reference evidence="3" key="2">
    <citation type="submission" date="2020-08" db="EMBL/GenBank/DDBJ databases">
        <authorList>
            <person name="Chen M."/>
            <person name="Teng W."/>
            <person name="Zhao L."/>
            <person name="Hu C."/>
            <person name="Zhou Y."/>
            <person name="Han B."/>
            <person name="Song L."/>
            <person name="Shu W."/>
        </authorList>
    </citation>
    <scope>NUCLEOTIDE SEQUENCE</scope>
    <source>
        <strain evidence="3">FACHB-1375</strain>
    </source>
</reference>
<dbReference type="AlphaFoldDB" id="A0A926VHN5"/>
<evidence type="ECO:0000313" key="4">
    <source>
        <dbReference type="Proteomes" id="UP000641646"/>
    </source>
</evidence>
<sequence length="288" mass="32546">MGTIWEIDFYSRPIFDENKKKLWEVLICESPLDVKDSSESAFRFAKFCPNDRVNSVWLRTALEEAIAQSGQTPQKIRFFRIAMNNMITKACEDLGIAAYPSRRTFNINQWLNERMQEVYPHYPGFTPVGPNPSVQVQIQPPQPLPDALIGQRWAFVTLEASAFAEMNEWEIGFKEAFPLQARGVTADTPIPGIIFFSSRAMPLSAWISGLELACIKFDPGKQARLLLETGAIDRWILANIKDAATVAEAKKFEEAKQKAQNVHFLAVQSDPQAESFAGFWLLQDLDLA</sequence>